<dbReference type="EMBL" id="MN740917">
    <property type="protein sequence ID" value="QHU17695.1"/>
    <property type="molecule type" value="Genomic_DNA"/>
</dbReference>
<reference evidence="1" key="1">
    <citation type="journal article" date="2020" name="Nature">
        <title>Giant virus diversity and host interactions through global metagenomics.</title>
        <authorList>
            <person name="Schulz F."/>
            <person name="Roux S."/>
            <person name="Paez-Espino D."/>
            <person name="Jungbluth S."/>
            <person name="Walsh D.A."/>
            <person name="Denef V.J."/>
            <person name="McMahon K.D."/>
            <person name="Konstantinidis K.T."/>
            <person name="Eloe-Fadrosh E.A."/>
            <person name="Kyrpides N.C."/>
            <person name="Woyke T."/>
        </authorList>
    </citation>
    <scope>NUCLEOTIDE SEQUENCE</scope>
    <source>
        <strain evidence="1">GVMAG-S-3300012919-55</strain>
    </source>
</reference>
<proteinExistence type="predicted"/>
<protein>
    <submittedName>
        <fullName evidence="1">Uncharacterized protein</fullName>
    </submittedName>
</protein>
<organism evidence="1">
    <name type="scientific">viral metagenome</name>
    <dbReference type="NCBI Taxonomy" id="1070528"/>
    <lineage>
        <taxon>unclassified sequences</taxon>
        <taxon>metagenomes</taxon>
        <taxon>organismal metagenomes</taxon>
    </lineage>
</organism>
<accession>A0A6C0KIC2</accession>
<name>A0A6C0KIC2_9ZZZZ</name>
<sequence length="60" mass="6445">MPYIPRIQSLVNHADACSAGNKKAGLVNTMDFAKIKRSILKSKTVTNIVFSATSGQCCKS</sequence>
<evidence type="ECO:0000313" key="1">
    <source>
        <dbReference type="EMBL" id="QHU17695.1"/>
    </source>
</evidence>
<dbReference type="AlphaFoldDB" id="A0A6C0KIC2"/>